<evidence type="ECO:0000256" key="6">
    <source>
        <dbReference type="ARBA" id="ARBA00023136"/>
    </source>
</evidence>
<dbReference type="Gene3D" id="2.40.160.60">
    <property type="entry name" value="Outer membrane protein transport protein (OMPP1/FadL/TodX)"/>
    <property type="match status" value="1"/>
</dbReference>
<proteinExistence type="inferred from homology"/>
<dbReference type="SUPFAM" id="SSF56935">
    <property type="entry name" value="Porins"/>
    <property type="match status" value="1"/>
</dbReference>
<feature type="signal peptide" evidence="8">
    <location>
        <begin position="1"/>
        <end position="22"/>
    </location>
</feature>
<evidence type="ECO:0000313" key="9">
    <source>
        <dbReference type="EMBL" id="HIZ68513.1"/>
    </source>
</evidence>
<dbReference type="EMBL" id="DXBE01000013">
    <property type="protein sequence ID" value="HIZ68513.1"/>
    <property type="molecule type" value="Genomic_DNA"/>
</dbReference>
<keyword evidence="3" id="KW-1134">Transmembrane beta strand</keyword>
<feature type="chain" id="PRO_5039424117" evidence="8">
    <location>
        <begin position="23"/>
        <end position="539"/>
    </location>
</feature>
<evidence type="ECO:0000256" key="3">
    <source>
        <dbReference type="ARBA" id="ARBA00022452"/>
    </source>
</evidence>
<keyword evidence="7" id="KW-0998">Cell outer membrane</keyword>
<dbReference type="Proteomes" id="UP000824055">
    <property type="component" value="Unassembled WGS sequence"/>
</dbReference>
<evidence type="ECO:0000256" key="8">
    <source>
        <dbReference type="SAM" id="SignalP"/>
    </source>
</evidence>
<reference evidence="9" key="2">
    <citation type="submission" date="2021-04" db="EMBL/GenBank/DDBJ databases">
        <authorList>
            <person name="Gilroy R."/>
        </authorList>
    </citation>
    <scope>NUCLEOTIDE SEQUENCE</scope>
    <source>
        <strain evidence="9">ChiHecec3B27-8219</strain>
    </source>
</reference>
<evidence type="ECO:0000256" key="7">
    <source>
        <dbReference type="ARBA" id="ARBA00023237"/>
    </source>
</evidence>
<reference evidence="9" key="1">
    <citation type="journal article" date="2021" name="PeerJ">
        <title>Extensive microbial diversity within the chicken gut microbiome revealed by metagenomics and culture.</title>
        <authorList>
            <person name="Gilroy R."/>
            <person name="Ravi A."/>
            <person name="Getino M."/>
            <person name="Pursley I."/>
            <person name="Horton D.L."/>
            <person name="Alikhan N.F."/>
            <person name="Baker D."/>
            <person name="Gharbi K."/>
            <person name="Hall N."/>
            <person name="Watson M."/>
            <person name="Adriaenssens E.M."/>
            <person name="Foster-Nyarko E."/>
            <person name="Jarju S."/>
            <person name="Secka A."/>
            <person name="Antonio M."/>
            <person name="Oren A."/>
            <person name="Chaudhuri R.R."/>
            <person name="La Ragione R."/>
            <person name="Hildebrand F."/>
            <person name="Pallen M.J."/>
        </authorList>
    </citation>
    <scope>NUCLEOTIDE SEQUENCE</scope>
    <source>
        <strain evidence="9">ChiHecec3B27-8219</strain>
    </source>
</reference>
<comment type="similarity">
    <text evidence="2">Belongs to the OmpP1/FadL family.</text>
</comment>
<evidence type="ECO:0000256" key="4">
    <source>
        <dbReference type="ARBA" id="ARBA00022692"/>
    </source>
</evidence>
<dbReference type="GO" id="GO:0015483">
    <property type="term" value="F:long-chain fatty acid transporting porin activity"/>
    <property type="evidence" value="ECO:0007669"/>
    <property type="project" value="TreeGrafter"/>
</dbReference>
<evidence type="ECO:0000256" key="2">
    <source>
        <dbReference type="ARBA" id="ARBA00008163"/>
    </source>
</evidence>
<dbReference type="InterPro" id="IPR005017">
    <property type="entry name" value="OMPP1/FadL/TodX"/>
</dbReference>
<evidence type="ECO:0000313" key="10">
    <source>
        <dbReference type="Proteomes" id="UP000824055"/>
    </source>
</evidence>
<evidence type="ECO:0000256" key="5">
    <source>
        <dbReference type="ARBA" id="ARBA00022729"/>
    </source>
</evidence>
<comment type="subcellular location">
    <subcellularLocation>
        <location evidence="1">Cell outer membrane</location>
        <topology evidence="1">Multi-pass membrane protein</topology>
    </subcellularLocation>
</comment>
<evidence type="ECO:0000256" key="1">
    <source>
        <dbReference type="ARBA" id="ARBA00004571"/>
    </source>
</evidence>
<dbReference type="PANTHER" id="PTHR35093">
    <property type="entry name" value="OUTER MEMBRANE PROTEIN NMB0088-RELATED"/>
    <property type="match status" value="1"/>
</dbReference>
<dbReference type="GO" id="GO:0009279">
    <property type="term" value="C:cell outer membrane"/>
    <property type="evidence" value="ECO:0007669"/>
    <property type="project" value="UniProtKB-SubCell"/>
</dbReference>
<keyword evidence="6" id="KW-0472">Membrane</keyword>
<dbReference type="PROSITE" id="PS51257">
    <property type="entry name" value="PROKAR_LIPOPROTEIN"/>
    <property type="match status" value="1"/>
</dbReference>
<dbReference type="PANTHER" id="PTHR35093:SF8">
    <property type="entry name" value="OUTER MEMBRANE PROTEIN NMB0088-RELATED"/>
    <property type="match status" value="1"/>
</dbReference>
<comment type="caution">
    <text evidence="9">The sequence shown here is derived from an EMBL/GenBank/DDBJ whole genome shotgun (WGS) entry which is preliminary data.</text>
</comment>
<accession>A0A9D2JVU0</accession>
<keyword evidence="4" id="KW-0812">Transmembrane</keyword>
<keyword evidence="5 8" id="KW-0732">Signal</keyword>
<protein>
    <submittedName>
        <fullName evidence="9">Outer membrane beta-barrel protein</fullName>
    </submittedName>
</protein>
<dbReference type="AlphaFoldDB" id="A0A9D2JVU0"/>
<sequence>MRKLMTAFVALVMAATACPCQAGGLLTNTNQNVAFLRNPARDGVIAIDGVYSNPAGVAFLPNGLHISLNNQSAFQTRIINSGMSVPGLEGTPYYHPLSMNGGDENGVKQYKGEASAPIVPSFQVAWNHDKWGFQMGFALVGGGGKCTFNEGLGSFERQIALLPAVMQQTNQLYQQQYGIDLGLGTDTPGYSVESYMHGQQYIFGLQLGATYKLNEHLAVYGGFRFNYILNKYKGSIQNISVNVGGAMENLYQFLGNKAAGLTEQAAQYQTQATTYAAMAEEAMAQGNTQLAQQLGEAAQQLAQAAQLAQGGAQAMESTQGQVADKRLECTQRGWAMAPIIGIDWKWEKLNIGARYEFPSQCNIQNDTKVDDTGLFADGVNTPGDIPALFTIGAQYELLSNLRLMAGYHLFFDKDADMADEKQKKLGGNTWEVNAGAEYDITDAITVSAGMQRTKYDLADGGYLTDMSFVTSSYSIGLGACVKVAKNIKVNVAYFWTNYETFDKAYEQEYSMGGQTITAHNTDSFTRTNKVFGVGVDFTL</sequence>
<name>A0A9D2JVU0_9BACT</name>
<gene>
    <name evidence="9" type="ORF">H9966_01275</name>
</gene>
<organism evidence="9 10">
    <name type="scientific">Candidatus Prevotella avicola</name>
    <dbReference type="NCBI Taxonomy" id="2838738"/>
    <lineage>
        <taxon>Bacteria</taxon>
        <taxon>Pseudomonadati</taxon>
        <taxon>Bacteroidota</taxon>
        <taxon>Bacteroidia</taxon>
        <taxon>Bacteroidales</taxon>
        <taxon>Prevotellaceae</taxon>
        <taxon>Prevotella</taxon>
    </lineage>
</organism>